<evidence type="ECO:0000256" key="4">
    <source>
        <dbReference type="ARBA" id="ARBA00023004"/>
    </source>
</evidence>
<accession>A0ABZ2WZH6</accession>
<gene>
    <name evidence="5" type="ORF">QYS62_006975</name>
</gene>
<dbReference type="InterPro" id="IPR001128">
    <property type="entry name" value="Cyt_P450"/>
</dbReference>
<evidence type="ECO:0000256" key="2">
    <source>
        <dbReference type="ARBA" id="ARBA00022723"/>
    </source>
</evidence>
<keyword evidence="4" id="KW-0408">Iron</keyword>
<evidence type="ECO:0000256" key="1">
    <source>
        <dbReference type="ARBA" id="ARBA00010617"/>
    </source>
</evidence>
<reference evidence="5 6" key="1">
    <citation type="submission" date="2024-04" db="EMBL/GenBank/DDBJ databases">
        <title>Complete genome sequence of Fusarium acuminatum.</title>
        <authorList>
            <person name="Lan B."/>
        </authorList>
    </citation>
    <scope>NUCLEOTIDE SEQUENCE [LARGE SCALE GENOMIC DNA]</scope>
    <source>
        <strain evidence="5">1A</strain>
    </source>
</reference>
<dbReference type="InterPro" id="IPR036396">
    <property type="entry name" value="Cyt_P450_sf"/>
</dbReference>
<dbReference type="PANTHER" id="PTHR46300:SF9">
    <property type="entry name" value="P450, PUTATIVE-RELATED"/>
    <property type="match status" value="1"/>
</dbReference>
<dbReference type="EMBL" id="CP151263">
    <property type="protein sequence ID" value="WZH45906.1"/>
    <property type="molecule type" value="Genomic_DNA"/>
</dbReference>
<keyword evidence="3" id="KW-0560">Oxidoreductase</keyword>
<comment type="similarity">
    <text evidence="1">Belongs to the cytochrome P450 family.</text>
</comment>
<dbReference type="Proteomes" id="UP001489902">
    <property type="component" value="Chromosome 4"/>
</dbReference>
<dbReference type="Pfam" id="PF00067">
    <property type="entry name" value="p450"/>
    <property type="match status" value="2"/>
</dbReference>
<evidence type="ECO:0000313" key="5">
    <source>
        <dbReference type="EMBL" id="WZH45906.1"/>
    </source>
</evidence>
<sequence>MTIANLLVSLNDQVRENKGQSLLVTLLIGPLIYVLVNELVRHNARISNLRGPSGLPVIGNIWDIHINAAEKYRAWAKKYGPVYQIQLGNIPVVVVNSASAARTIFGRDKYLTDLNNGLDERIANGTYKPCIQANVIMDREAKLNKDELTSISLTMLSGGLDTVTTLVAWFVAYLSQHPEIQEKAVSEIAKFFSQKEPMCDVNDDQKCEYIVALVKESLRYYTVLRLALPRASIRDIVYEGVTIPKGTVVFLNAWACNMDDQVWSDPDVFRPERWYEQPEAPLFTYGVGYRMCAGSLLANRELYLLYMRLLNSLKIEKHDDVDCHPISGSLDPTSLVAMPRRYRATFTPRNPEALGKALATA</sequence>
<name>A0ABZ2WZH6_9HYPO</name>
<keyword evidence="6" id="KW-1185">Reference proteome</keyword>
<dbReference type="PANTHER" id="PTHR46300">
    <property type="entry name" value="P450, PUTATIVE (EUROFUNG)-RELATED-RELATED"/>
    <property type="match status" value="1"/>
</dbReference>
<evidence type="ECO:0000256" key="3">
    <source>
        <dbReference type="ARBA" id="ARBA00023002"/>
    </source>
</evidence>
<protein>
    <submittedName>
        <fullName evidence="5">Cytochrome P450</fullName>
    </submittedName>
</protein>
<evidence type="ECO:0000313" key="6">
    <source>
        <dbReference type="Proteomes" id="UP001489902"/>
    </source>
</evidence>
<proteinExistence type="inferred from homology"/>
<keyword evidence="2" id="KW-0479">Metal-binding</keyword>
<dbReference type="Gene3D" id="1.10.630.10">
    <property type="entry name" value="Cytochrome P450"/>
    <property type="match status" value="2"/>
</dbReference>
<dbReference type="SUPFAM" id="SSF48264">
    <property type="entry name" value="Cytochrome P450"/>
    <property type="match status" value="1"/>
</dbReference>
<dbReference type="PRINTS" id="PR00385">
    <property type="entry name" value="P450"/>
</dbReference>
<dbReference type="InterPro" id="IPR050364">
    <property type="entry name" value="Cytochrome_P450_fung"/>
</dbReference>
<organism evidence="5 6">
    <name type="scientific">Fusarium acuminatum</name>
    <dbReference type="NCBI Taxonomy" id="5515"/>
    <lineage>
        <taxon>Eukaryota</taxon>
        <taxon>Fungi</taxon>
        <taxon>Dikarya</taxon>
        <taxon>Ascomycota</taxon>
        <taxon>Pezizomycotina</taxon>
        <taxon>Sordariomycetes</taxon>
        <taxon>Hypocreomycetidae</taxon>
        <taxon>Hypocreales</taxon>
        <taxon>Nectriaceae</taxon>
        <taxon>Fusarium</taxon>
        <taxon>Fusarium tricinctum species complex</taxon>
    </lineage>
</organism>